<dbReference type="OrthoDB" id="8560701at2"/>
<reference evidence="1 2" key="1">
    <citation type="submission" date="2019-11" db="EMBL/GenBank/DDBJ databases">
        <title>Type strains purchased from KCTC, JCM and DSMZ.</title>
        <authorList>
            <person name="Lu H."/>
        </authorList>
    </citation>
    <scope>NUCLEOTIDE SEQUENCE [LARGE SCALE GENOMIC DNA]</scope>
    <source>
        <strain evidence="1 2">JCM 31587</strain>
    </source>
</reference>
<proteinExistence type="predicted"/>
<organism evidence="1 2">
    <name type="scientific">Massilia eburnea</name>
    <dbReference type="NCBI Taxonomy" id="1776165"/>
    <lineage>
        <taxon>Bacteria</taxon>
        <taxon>Pseudomonadati</taxon>
        <taxon>Pseudomonadota</taxon>
        <taxon>Betaproteobacteria</taxon>
        <taxon>Burkholderiales</taxon>
        <taxon>Oxalobacteraceae</taxon>
        <taxon>Telluria group</taxon>
        <taxon>Massilia</taxon>
    </lineage>
</organism>
<dbReference type="Proteomes" id="UP000472320">
    <property type="component" value="Unassembled WGS sequence"/>
</dbReference>
<gene>
    <name evidence="1" type="ORF">GM658_08930</name>
</gene>
<accession>A0A6L6QFS7</accession>
<protein>
    <submittedName>
        <fullName evidence="1">Uncharacterized protein</fullName>
    </submittedName>
</protein>
<evidence type="ECO:0000313" key="1">
    <source>
        <dbReference type="EMBL" id="MTW10727.1"/>
    </source>
</evidence>
<evidence type="ECO:0000313" key="2">
    <source>
        <dbReference type="Proteomes" id="UP000472320"/>
    </source>
</evidence>
<comment type="caution">
    <text evidence="1">The sequence shown here is derived from an EMBL/GenBank/DDBJ whole genome shotgun (WGS) entry which is preliminary data.</text>
</comment>
<dbReference type="RefSeq" id="WP_155453657.1">
    <property type="nucleotide sequence ID" value="NZ_WNKX01000005.1"/>
</dbReference>
<dbReference type="EMBL" id="WNKX01000005">
    <property type="protein sequence ID" value="MTW10727.1"/>
    <property type="molecule type" value="Genomic_DNA"/>
</dbReference>
<dbReference type="AlphaFoldDB" id="A0A6L6QFS7"/>
<keyword evidence="2" id="KW-1185">Reference proteome</keyword>
<sequence>MLKNFTQSLRIDVTPQALRLLRVRRWSKAAPELLAEQPFAPGPGSAFAVGSVATAASLSPNAVAEVFAGALAALLAGQQAAGSAACFVLSDELVRLWQVTPPVQAARLADLEGATALRFHTLYGETPAAWHVSADWNAAAPFMAAAIPRLLKSVIDNSAAQHGLTVTAVLPNFVAAWNRHAGDLKNGAWFGVAQANVLALAACEGGQLRALRHIAIPHGADHYWLTQAAQREALLLGLEPPSLIQLSGEVPAALAKPASSDKHIATAALGAAA</sequence>
<name>A0A6L6QFS7_9BURK</name>